<dbReference type="PANTHER" id="PTHR35525">
    <property type="entry name" value="BLL6575 PROTEIN"/>
    <property type="match status" value="1"/>
</dbReference>
<proteinExistence type="predicted"/>
<reference evidence="2 3" key="1">
    <citation type="submission" date="2014-11" db="EMBL/GenBank/DDBJ databases">
        <title>Draft Genome Sequence of Brevibacterium linens AE038-8.</title>
        <authorList>
            <person name="Maizel D."/>
            <person name="Utturkar S.M."/>
            <person name="Brown S.D."/>
            <person name="Ferrero M."/>
            <person name="Rosen B.P."/>
        </authorList>
    </citation>
    <scope>NUCLEOTIDE SEQUENCE [LARGE SCALE GENOMIC DNA]</scope>
    <source>
        <strain evidence="2 3">AE038-8</strain>
    </source>
</reference>
<keyword evidence="3" id="KW-1185">Reference proteome</keyword>
<evidence type="ECO:0000313" key="2">
    <source>
        <dbReference type="EMBL" id="KHS50822.1"/>
    </source>
</evidence>
<dbReference type="PANTHER" id="PTHR35525:SF3">
    <property type="entry name" value="BLL6575 PROTEIN"/>
    <property type="match status" value="1"/>
</dbReference>
<dbReference type="InterPro" id="IPR021005">
    <property type="entry name" value="Znf_CGNR"/>
</dbReference>
<protein>
    <recommendedName>
        <fullName evidence="1">Zinc finger CGNR domain-containing protein</fullName>
    </recommendedName>
</protein>
<dbReference type="Proteomes" id="UP000031488">
    <property type="component" value="Unassembled WGS sequence"/>
</dbReference>
<dbReference type="InterPro" id="IPR023286">
    <property type="entry name" value="ABATE_dom_sf"/>
</dbReference>
<dbReference type="SUPFAM" id="SSF160904">
    <property type="entry name" value="Jann2411-like"/>
    <property type="match status" value="1"/>
</dbReference>
<dbReference type="AlphaFoldDB" id="A0A0B8ZWH8"/>
<evidence type="ECO:0000259" key="1">
    <source>
        <dbReference type="Pfam" id="PF11706"/>
    </source>
</evidence>
<dbReference type="EMBL" id="JTJZ01000022">
    <property type="protein sequence ID" value="KHS50822.1"/>
    <property type="molecule type" value="Genomic_DNA"/>
</dbReference>
<dbReference type="OrthoDB" id="3531194at2"/>
<dbReference type="Pfam" id="PF07336">
    <property type="entry name" value="ABATE"/>
    <property type="match status" value="1"/>
</dbReference>
<gene>
    <name evidence="2" type="ORF">AE0388_2894</name>
</gene>
<accession>A0A0B8ZWH8</accession>
<sequence length="184" mass="20433">MLIPYDVRSNIQMLVDLLNTAPGISSADDRLASPENLSRFVRDHDFSGSVDATTLDVRVASVLRERFRVVLGEDVREVVAAVNLTFDEIRVQPRLVEHDHWGWHLHAAGDRSPLGERMASDIALVLTDLIRTGDLERLRACAGDDCSAALADFTRNHSKRFCDVRSCANRTHLAASRARRASGD</sequence>
<comment type="caution">
    <text evidence="2">The sequence shown here is derived from an EMBL/GenBank/DDBJ whole genome shotgun (WGS) entry which is preliminary data.</text>
</comment>
<dbReference type="Gene3D" id="1.10.3300.10">
    <property type="entry name" value="Jann2411-like domain"/>
    <property type="match status" value="1"/>
</dbReference>
<feature type="domain" description="Zinc finger CGNR" evidence="1">
    <location>
        <begin position="137"/>
        <end position="180"/>
    </location>
</feature>
<evidence type="ECO:0000313" key="3">
    <source>
        <dbReference type="Proteomes" id="UP000031488"/>
    </source>
</evidence>
<dbReference type="PATRIC" id="fig|1703.6.peg.2842"/>
<name>A0A0B8ZWH8_BRELN</name>
<dbReference type="InterPro" id="IPR010852">
    <property type="entry name" value="ABATE"/>
</dbReference>
<dbReference type="Pfam" id="PF11706">
    <property type="entry name" value="zf-CGNR"/>
    <property type="match status" value="1"/>
</dbReference>
<organism evidence="2 3">
    <name type="scientific">Brevibacterium linens</name>
    <dbReference type="NCBI Taxonomy" id="1703"/>
    <lineage>
        <taxon>Bacteria</taxon>
        <taxon>Bacillati</taxon>
        <taxon>Actinomycetota</taxon>
        <taxon>Actinomycetes</taxon>
        <taxon>Micrococcales</taxon>
        <taxon>Brevibacteriaceae</taxon>
        <taxon>Brevibacterium</taxon>
    </lineage>
</organism>